<accession>A0A1X4JL63</accession>
<organism evidence="3 4">
    <name type="scientific">Weissella cibaria</name>
    <dbReference type="NCBI Taxonomy" id="137591"/>
    <lineage>
        <taxon>Bacteria</taxon>
        <taxon>Bacillati</taxon>
        <taxon>Bacillota</taxon>
        <taxon>Bacilli</taxon>
        <taxon>Lactobacillales</taxon>
        <taxon>Lactobacillaceae</taxon>
        <taxon>Weissella</taxon>
    </lineage>
</organism>
<dbReference type="Proteomes" id="UP000193588">
    <property type="component" value="Unassembled WGS sequence"/>
</dbReference>
<sequence length="255" mass="25282">MMKQFLMSVAVLGAAVTLAAPAVNADATFAGKTGTTDVTFQGDTTTTPGKDDKDPDNGATVGGLTLTAVPSFTFTDAGATPKITEASTKVLTANGVSTKPSDDTTGTNNTSSSIYVRDTRGLTADAAGAGYSIYASASQLKAGDQVLPVASLNMTVADGTANSNGGLITGKSAVSVYQANNSVLKGGTAKTAGDATLGTVAGYGNLIAKGDGKTNGDNATGAVSAELNLSSNAVQAQKYTGTMYYTLVDSATSAN</sequence>
<dbReference type="AlphaFoldDB" id="A0A1X4JL63"/>
<feature type="chain" id="PRO_5039691376" evidence="2">
    <location>
        <begin position="26"/>
        <end position="255"/>
    </location>
</feature>
<name>A0A1X4JL63_9LACO</name>
<proteinExistence type="predicted"/>
<protein>
    <submittedName>
        <fullName evidence="3">Uncharacterized protein</fullName>
    </submittedName>
</protein>
<comment type="caution">
    <text evidence="3">The sequence shown here is derived from an EMBL/GenBank/DDBJ whole genome shotgun (WGS) entry which is preliminary data.</text>
</comment>
<feature type="compositionally biased region" description="Low complexity" evidence="1">
    <location>
        <begin position="34"/>
        <end position="48"/>
    </location>
</feature>
<dbReference type="EMBL" id="NDXJ01000008">
    <property type="protein sequence ID" value="OSP89481.1"/>
    <property type="molecule type" value="Genomic_DNA"/>
</dbReference>
<reference evidence="3 4" key="1">
    <citation type="submission" date="2017-04" db="EMBL/GenBank/DDBJ databases">
        <title>The genome sequence of Weissella cibaria isolated from wild Drosophila.</title>
        <authorList>
            <person name="Ricks N.J."/>
            <person name="Carroll C."/>
            <person name="Walters A."/>
            <person name="Newell P.D."/>
            <person name="Chaston J.M."/>
        </authorList>
    </citation>
    <scope>NUCLEOTIDE SEQUENCE [LARGE SCALE GENOMIC DNA]</scope>
    <source>
        <strain evidence="3 4">DmW_103</strain>
    </source>
</reference>
<evidence type="ECO:0000256" key="2">
    <source>
        <dbReference type="SAM" id="SignalP"/>
    </source>
</evidence>
<feature type="region of interest" description="Disordered" evidence="1">
    <location>
        <begin position="34"/>
        <end position="59"/>
    </location>
</feature>
<dbReference type="RefSeq" id="WP_085638798.1">
    <property type="nucleotide sequence ID" value="NZ_JAFNKE010000011.1"/>
</dbReference>
<feature type="signal peptide" evidence="2">
    <location>
        <begin position="1"/>
        <end position="25"/>
    </location>
</feature>
<keyword evidence="2" id="KW-0732">Signal</keyword>
<evidence type="ECO:0000313" key="4">
    <source>
        <dbReference type="Proteomes" id="UP000193588"/>
    </source>
</evidence>
<evidence type="ECO:0000256" key="1">
    <source>
        <dbReference type="SAM" id="MobiDB-lite"/>
    </source>
</evidence>
<evidence type="ECO:0000313" key="3">
    <source>
        <dbReference type="EMBL" id="OSP89481.1"/>
    </source>
</evidence>
<gene>
    <name evidence="3" type="ORF">B9D04_06080</name>
</gene>